<reference evidence="2" key="1">
    <citation type="submission" date="2013-01" db="EMBL/GenBank/DDBJ databases">
        <title>Draft Genome Sequence of a Mulberry Tree, Morus notabilis C.K. Schneid.</title>
        <authorList>
            <person name="He N."/>
            <person name="Zhao S."/>
        </authorList>
    </citation>
    <scope>NUCLEOTIDE SEQUENCE</scope>
</reference>
<dbReference type="STRING" id="981085.W9S4V6"/>
<keyword evidence="2" id="KW-1185">Reference proteome</keyword>
<dbReference type="AlphaFoldDB" id="W9S4V6"/>
<dbReference type="Gene3D" id="3.40.630.30">
    <property type="match status" value="1"/>
</dbReference>
<name>W9S4V6_9ROSA</name>
<dbReference type="eggNOG" id="KOG3396">
    <property type="taxonomic scope" value="Eukaryota"/>
</dbReference>
<organism evidence="1 2">
    <name type="scientific">Morus notabilis</name>
    <dbReference type="NCBI Taxonomy" id="981085"/>
    <lineage>
        <taxon>Eukaryota</taxon>
        <taxon>Viridiplantae</taxon>
        <taxon>Streptophyta</taxon>
        <taxon>Embryophyta</taxon>
        <taxon>Tracheophyta</taxon>
        <taxon>Spermatophyta</taxon>
        <taxon>Magnoliopsida</taxon>
        <taxon>eudicotyledons</taxon>
        <taxon>Gunneridae</taxon>
        <taxon>Pentapetalae</taxon>
        <taxon>rosids</taxon>
        <taxon>fabids</taxon>
        <taxon>Rosales</taxon>
        <taxon>Moraceae</taxon>
        <taxon>Moreae</taxon>
        <taxon>Morus</taxon>
    </lineage>
</organism>
<proteinExistence type="predicted"/>
<evidence type="ECO:0000313" key="1">
    <source>
        <dbReference type="EMBL" id="EXB88705.1"/>
    </source>
</evidence>
<dbReference type="UniPathway" id="UPA00113">
    <property type="reaction ID" value="UER00529"/>
</dbReference>
<sequence length="81" mass="9439">MQCSDSSNESKRFRVRRLKLLDKNKDFIELLQQLTVYDSVFDKEFEERFQELGSLGDDHLIGVIENQSGKIVATGKLFKKQ</sequence>
<dbReference type="GO" id="GO:0006048">
    <property type="term" value="P:UDP-N-acetylglucosamine biosynthetic process"/>
    <property type="evidence" value="ECO:0007669"/>
    <property type="project" value="UniProtKB-UniPathway"/>
</dbReference>
<gene>
    <name evidence="1" type="ORF">L484_015390</name>
</gene>
<evidence type="ECO:0000313" key="2">
    <source>
        <dbReference type="Proteomes" id="UP000030645"/>
    </source>
</evidence>
<protein>
    <submittedName>
        <fullName evidence="1">Uncharacterized protein</fullName>
    </submittedName>
</protein>
<accession>W9S4V6</accession>
<dbReference type="EMBL" id="KE344994">
    <property type="protein sequence ID" value="EXB88705.1"/>
    <property type="molecule type" value="Genomic_DNA"/>
</dbReference>
<dbReference type="Proteomes" id="UP000030645">
    <property type="component" value="Unassembled WGS sequence"/>
</dbReference>